<dbReference type="InterPro" id="IPR029055">
    <property type="entry name" value="Ntn_hydrolases_N"/>
</dbReference>
<dbReference type="InParanoid" id="D8R3J0"/>
<dbReference type="KEGG" id="smo:SELMODRAFT_406979"/>
<proteinExistence type="predicted"/>
<dbReference type="HOGENOM" id="CLU_017907_0_0_1"/>
<dbReference type="EMBL" id="GL377571">
    <property type="protein sequence ID" value="EFJ32952.1"/>
    <property type="molecule type" value="Genomic_DNA"/>
</dbReference>
<keyword evidence="2" id="KW-1185">Reference proteome</keyword>
<dbReference type="SUPFAM" id="SSF56235">
    <property type="entry name" value="N-terminal nucleophile aminohydrolases (Ntn hydrolases)"/>
    <property type="match status" value="1"/>
</dbReference>
<organism evidence="2">
    <name type="scientific">Selaginella moellendorffii</name>
    <name type="common">Spikemoss</name>
    <dbReference type="NCBI Taxonomy" id="88036"/>
    <lineage>
        <taxon>Eukaryota</taxon>
        <taxon>Viridiplantae</taxon>
        <taxon>Streptophyta</taxon>
        <taxon>Embryophyta</taxon>
        <taxon>Tracheophyta</taxon>
        <taxon>Lycopodiopsida</taxon>
        <taxon>Selaginellales</taxon>
        <taxon>Selaginellaceae</taxon>
        <taxon>Selaginella</taxon>
    </lineage>
</organism>
<evidence type="ECO:0000313" key="2">
    <source>
        <dbReference type="Proteomes" id="UP000001514"/>
    </source>
</evidence>
<sequence>MGKTAGRLLASVMRLMSLSCSRPREGIPAQFQVLLLPRFKWQSQELYNINARGDNVPLDGAQSLLLPSFKWQSQEFSNINARGDDVPLDGAQFLLLLSFKWQSQKFYNISACILGGNVPLGGTRAATSIVQESLIIGSTVMVLPAFHLVSANHKGKTRADKIACFEIESCTGFKPLLEEVERYLLGHKIISISIPSQQSQLIEHGTIGLALLCKQGFLVLFDSLTTATEGDGSVVEMRRNVQKIVEVRSEPRLRVGFAGEVAVCRQLIKLLQVKLSKKELTHCDAVKFMMKKANLFSSTDGNFSASFFIYDEKTLVMIKDEGNGFKATALTKEQSVLVIGSGARQARMILAQPVQGQNHGEAASVGEALSLGLDAFAQACVENPECGGDLCVIDGSRNIDFGGMEFKKALERAESDNVSFQYARRGVQRNAMNINIALFGKQQKAASARDFSAENVQSVKEQEKGHNRGGATHCFQEFNQHQRSITSSQNIDSRELKSTKAVDVLVMDQCIGSKPRSLYARHSSLPSQLQNKGVQQAPEDHLVLKKVLHDCLVLVREAMAAVLYDWSAASPSDLKMYLKCGRSTGRNGTKCGMAKVVQNQQVAGNKLLALGHRDNGLWRKS</sequence>
<reference evidence="1 2" key="1">
    <citation type="journal article" date="2011" name="Science">
        <title>The Selaginella genome identifies genetic changes associated with the evolution of vascular plants.</title>
        <authorList>
            <person name="Banks J.A."/>
            <person name="Nishiyama T."/>
            <person name="Hasebe M."/>
            <person name="Bowman J.L."/>
            <person name="Gribskov M."/>
            <person name="dePamphilis C."/>
            <person name="Albert V.A."/>
            <person name="Aono N."/>
            <person name="Aoyama T."/>
            <person name="Ambrose B.A."/>
            <person name="Ashton N.W."/>
            <person name="Axtell M.J."/>
            <person name="Barker E."/>
            <person name="Barker M.S."/>
            <person name="Bennetzen J.L."/>
            <person name="Bonawitz N.D."/>
            <person name="Chapple C."/>
            <person name="Cheng C."/>
            <person name="Correa L.G."/>
            <person name="Dacre M."/>
            <person name="DeBarry J."/>
            <person name="Dreyer I."/>
            <person name="Elias M."/>
            <person name="Engstrom E.M."/>
            <person name="Estelle M."/>
            <person name="Feng L."/>
            <person name="Finet C."/>
            <person name="Floyd S.K."/>
            <person name="Frommer W.B."/>
            <person name="Fujita T."/>
            <person name="Gramzow L."/>
            <person name="Gutensohn M."/>
            <person name="Harholt J."/>
            <person name="Hattori M."/>
            <person name="Heyl A."/>
            <person name="Hirai T."/>
            <person name="Hiwatashi Y."/>
            <person name="Ishikawa M."/>
            <person name="Iwata M."/>
            <person name="Karol K.G."/>
            <person name="Koehler B."/>
            <person name="Kolukisaoglu U."/>
            <person name="Kubo M."/>
            <person name="Kurata T."/>
            <person name="Lalonde S."/>
            <person name="Li K."/>
            <person name="Li Y."/>
            <person name="Litt A."/>
            <person name="Lyons E."/>
            <person name="Manning G."/>
            <person name="Maruyama T."/>
            <person name="Michael T.P."/>
            <person name="Mikami K."/>
            <person name="Miyazaki S."/>
            <person name="Morinaga S."/>
            <person name="Murata T."/>
            <person name="Mueller-Roeber B."/>
            <person name="Nelson D.R."/>
            <person name="Obara M."/>
            <person name="Oguri Y."/>
            <person name="Olmstead R.G."/>
            <person name="Onodera N."/>
            <person name="Petersen B.L."/>
            <person name="Pils B."/>
            <person name="Prigge M."/>
            <person name="Rensing S.A."/>
            <person name="Riano-Pachon D.M."/>
            <person name="Roberts A.W."/>
            <person name="Sato Y."/>
            <person name="Scheller H.V."/>
            <person name="Schulz B."/>
            <person name="Schulz C."/>
            <person name="Shakirov E.V."/>
            <person name="Shibagaki N."/>
            <person name="Shinohara N."/>
            <person name="Shippen D.E."/>
            <person name="Soerensen I."/>
            <person name="Sotooka R."/>
            <person name="Sugimoto N."/>
            <person name="Sugita M."/>
            <person name="Sumikawa N."/>
            <person name="Tanurdzic M."/>
            <person name="Theissen G."/>
            <person name="Ulvskov P."/>
            <person name="Wakazuki S."/>
            <person name="Weng J.K."/>
            <person name="Willats W.W."/>
            <person name="Wipf D."/>
            <person name="Wolf P.G."/>
            <person name="Yang L."/>
            <person name="Zimmer A.D."/>
            <person name="Zhu Q."/>
            <person name="Mitros T."/>
            <person name="Hellsten U."/>
            <person name="Loque D."/>
            <person name="Otillar R."/>
            <person name="Salamov A."/>
            <person name="Schmutz J."/>
            <person name="Shapiro H."/>
            <person name="Lindquist E."/>
            <person name="Lucas S."/>
            <person name="Rokhsar D."/>
            <person name="Grigoriev I.V."/>
        </authorList>
    </citation>
    <scope>NUCLEOTIDE SEQUENCE [LARGE SCALE GENOMIC DNA]</scope>
</reference>
<dbReference type="Gene3D" id="3.60.20.10">
    <property type="entry name" value="Glutamine Phosphoribosylpyrophosphate, subunit 1, domain 1"/>
    <property type="match status" value="1"/>
</dbReference>
<dbReference type="GO" id="GO:0051603">
    <property type="term" value="P:proteolysis involved in protein catabolic process"/>
    <property type="evidence" value="ECO:0007669"/>
    <property type="project" value="InterPro"/>
</dbReference>
<accession>D8R3J0</accession>
<dbReference type="InterPro" id="IPR001353">
    <property type="entry name" value="Proteasome_sua/b"/>
</dbReference>
<gene>
    <name evidence="1" type="ORF">SELMODRAFT_406979</name>
</gene>
<evidence type="ECO:0000313" key="1">
    <source>
        <dbReference type="EMBL" id="EFJ32952.1"/>
    </source>
</evidence>
<dbReference type="Gramene" id="EFJ32952">
    <property type="protein sequence ID" value="EFJ32952"/>
    <property type="gene ID" value="SELMODRAFT_406979"/>
</dbReference>
<protein>
    <submittedName>
        <fullName evidence="1">Uncharacterized protein</fullName>
    </submittedName>
</protein>
<dbReference type="Pfam" id="PF00227">
    <property type="entry name" value="Proteasome"/>
    <property type="match status" value="1"/>
</dbReference>
<dbReference type="GO" id="GO:0005839">
    <property type="term" value="C:proteasome core complex"/>
    <property type="evidence" value="ECO:0007669"/>
    <property type="project" value="InterPro"/>
</dbReference>
<name>D8R3J0_SELML</name>
<dbReference type="AlphaFoldDB" id="D8R3J0"/>
<dbReference type="Proteomes" id="UP000001514">
    <property type="component" value="Unassembled WGS sequence"/>
</dbReference>